<keyword evidence="4 6" id="KW-0067">ATP-binding</keyword>
<dbReference type="InterPro" id="IPR003593">
    <property type="entry name" value="AAA+_ATPase"/>
</dbReference>
<dbReference type="EMBL" id="CP081135">
    <property type="protein sequence ID" value="UEL49264.1"/>
    <property type="molecule type" value="Genomic_DNA"/>
</dbReference>
<evidence type="ECO:0000313" key="7">
    <source>
        <dbReference type="Proteomes" id="UP001198983"/>
    </source>
</evidence>
<keyword evidence="7" id="KW-1185">Reference proteome</keyword>
<protein>
    <submittedName>
        <fullName evidence="6">ABC transporter ATP-binding protein</fullName>
    </submittedName>
</protein>
<dbReference type="PANTHER" id="PTHR42798:SF6">
    <property type="entry name" value="CELL DIVISION ATP-BINDING PROTEIN FTSE"/>
    <property type="match status" value="1"/>
</dbReference>
<accession>A0AAX2ZMK1</accession>
<evidence type="ECO:0000256" key="4">
    <source>
        <dbReference type="ARBA" id="ARBA00022840"/>
    </source>
</evidence>
<evidence type="ECO:0000256" key="3">
    <source>
        <dbReference type="ARBA" id="ARBA00022741"/>
    </source>
</evidence>
<evidence type="ECO:0000259" key="5">
    <source>
        <dbReference type="PROSITE" id="PS50893"/>
    </source>
</evidence>
<dbReference type="Gene3D" id="3.40.50.300">
    <property type="entry name" value="P-loop containing nucleotide triphosphate hydrolases"/>
    <property type="match status" value="1"/>
</dbReference>
<dbReference type="KEGG" id="tem:JW646_07420"/>
<dbReference type="Pfam" id="PF00005">
    <property type="entry name" value="ABC_tran"/>
    <property type="match status" value="1"/>
</dbReference>
<dbReference type="RefSeq" id="WP_228417139.1">
    <property type="nucleotide sequence ID" value="NZ_CP081135.1"/>
</dbReference>
<dbReference type="SMART" id="SM00382">
    <property type="entry name" value="AAA"/>
    <property type="match status" value="1"/>
</dbReference>
<reference evidence="6 7" key="1">
    <citation type="journal article" date="2023" name="Int. J. Syst. Evol. Microbiol.">
        <title>Terrisporobacter hibernicus sp. nov., isolated from bovine faeces in Northern Ireland.</title>
        <authorList>
            <person name="Mitchell M."/>
            <person name="Nguyen S.V."/>
            <person name="Connor M."/>
            <person name="Fairley D.J."/>
            <person name="Donoghue O."/>
            <person name="Marshall H."/>
            <person name="Koolman L."/>
            <person name="McMullan G."/>
            <person name="Schaffer K.E."/>
            <person name="McGrath J.W."/>
            <person name="Fanning S."/>
        </authorList>
    </citation>
    <scope>NUCLEOTIDE SEQUENCE [LARGE SCALE GENOMIC DNA]</scope>
    <source>
        <strain evidence="6 7">MCA3</strain>
    </source>
</reference>
<dbReference type="CDD" id="cd03255">
    <property type="entry name" value="ABC_MJ0796_LolCDE_FtsE"/>
    <property type="match status" value="1"/>
</dbReference>
<keyword evidence="3" id="KW-0547">Nucleotide-binding</keyword>
<dbReference type="InterPro" id="IPR027417">
    <property type="entry name" value="P-loop_NTPase"/>
</dbReference>
<keyword evidence="2" id="KW-0813">Transport</keyword>
<feature type="domain" description="ABC transporter" evidence="5">
    <location>
        <begin position="4"/>
        <end position="220"/>
    </location>
</feature>
<dbReference type="InterPro" id="IPR017871">
    <property type="entry name" value="ABC_transporter-like_CS"/>
</dbReference>
<organism evidence="6 7">
    <name type="scientific">Terrisporobacter hibernicus</name>
    <dbReference type="NCBI Taxonomy" id="2813371"/>
    <lineage>
        <taxon>Bacteria</taxon>
        <taxon>Bacillati</taxon>
        <taxon>Bacillota</taxon>
        <taxon>Clostridia</taxon>
        <taxon>Peptostreptococcales</taxon>
        <taxon>Peptostreptococcaceae</taxon>
        <taxon>Terrisporobacter</taxon>
    </lineage>
</organism>
<dbReference type="InterPro" id="IPR003439">
    <property type="entry name" value="ABC_transporter-like_ATP-bd"/>
</dbReference>
<dbReference type="Proteomes" id="UP001198983">
    <property type="component" value="Chromosome"/>
</dbReference>
<dbReference type="SUPFAM" id="SSF52540">
    <property type="entry name" value="P-loop containing nucleoside triphosphate hydrolases"/>
    <property type="match status" value="1"/>
</dbReference>
<evidence type="ECO:0000313" key="6">
    <source>
        <dbReference type="EMBL" id="UEL49264.1"/>
    </source>
</evidence>
<dbReference type="GO" id="GO:0098796">
    <property type="term" value="C:membrane protein complex"/>
    <property type="evidence" value="ECO:0007669"/>
    <property type="project" value="UniProtKB-ARBA"/>
</dbReference>
<dbReference type="PROSITE" id="PS00211">
    <property type="entry name" value="ABC_TRANSPORTER_1"/>
    <property type="match status" value="1"/>
</dbReference>
<dbReference type="InterPro" id="IPR017911">
    <property type="entry name" value="MacB-like_ATP-bd"/>
</dbReference>
<dbReference type="PROSITE" id="PS50893">
    <property type="entry name" value="ABC_TRANSPORTER_2"/>
    <property type="match status" value="1"/>
</dbReference>
<dbReference type="GO" id="GO:0022857">
    <property type="term" value="F:transmembrane transporter activity"/>
    <property type="evidence" value="ECO:0007669"/>
    <property type="project" value="UniProtKB-ARBA"/>
</dbReference>
<evidence type="ECO:0000256" key="1">
    <source>
        <dbReference type="ARBA" id="ARBA00005417"/>
    </source>
</evidence>
<dbReference type="GO" id="GO:0016887">
    <property type="term" value="F:ATP hydrolysis activity"/>
    <property type="evidence" value="ECO:0007669"/>
    <property type="project" value="InterPro"/>
</dbReference>
<dbReference type="FunFam" id="3.40.50.300:FF:000032">
    <property type="entry name" value="Export ABC transporter ATP-binding protein"/>
    <property type="match status" value="1"/>
</dbReference>
<name>A0AAX2ZMK1_9FIRM</name>
<dbReference type="GO" id="GO:0005524">
    <property type="term" value="F:ATP binding"/>
    <property type="evidence" value="ECO:0007669"/>
    <property type="project" value="UniProtKB-KW"/>
</dbReference>
<evidence type="ECO:0000256" key="2">
    <source>
        <dbReference type="ARBA" id="ARBA00022448"/>
    </source>
</evidence>
<gene>
    <name evidence="6" type="ORF">JW646_07420</name>
</gene>
<dbReference type="AlphaFoldDB" id="A0AAX2ZMK1"/>
<comment type="similarity">
    <text evidence="1">Belongs to the ABC transporter superfamily.</text>
</comment>
<dbReference type="PANTHER" id="PTHR42798">
    <property type="entry name" value="LIPOPROTEIN-RELEASING SYSTEM ATP-BINDING PROTEIN LOLD"/>
    <property type="match status" value="1"/>
</dbReference>
<proteinExistence type="inferred from homology"/>
<sequence>MAILKIENLNKIYGKKENKLHVLKNINLDIEENKFITVVGASGSGKSTLLNCMAGLDKPTDGSIYYNNEEISNMPDGKLAHIRINNFGFVFQNFNLIPVVNVYENITMPSLLENRKIDEKYLEELLDRLQIKDKIKKFPNELSGGQQQRVAIARALINKPKIIFADEPTGNLDTKSTEEVMNILRECVNDYNQTLIMITHNENIAKEADICIKIKDGQVLS</sequence>